<dbReference type="AlphaFoldDB" id="A0A0G0BQR0"/>
<dbReference type="SUPFAM" id="SSF53335">
    <property type="entry name" value="S-adenosyl-L-methionine-dependent methyltransferases"/>
    <property type="match status" value="1"/>
</dbReference>
<comment type="caution">
    <text evidence="2">The sequence shown here is derived from an EMBL/GenBank/DDBJ whole genome shotgun (WGS) entry which is preliminary data.</text>
</comment>
<reference evidence="2 3" key="1">
    <citation type="journal article" date="2015" name="Nature">
        <title>rRNA introns, odd ribosomes, and small enigmatic genomes across a large radiation of phyla.</title>
        <authorList>
            <person name="Brown C.T."/>
            <person name="Hug L.A."/>
            <person name="Thomas B.C."/>
            <person name="Sharon I."/>
            <person name="Castelle C.J."/>
            <person name="Singh A."/>
            <person name="Wilkins M.J."/>
            <person name="Williams K.H."/>
            <person name="Banfield J.F."/>
        </authorList>
    </citation>
    <scope>NUCLEOTIDE SEQUENCE [LARGE SCALE GENOMIC DNA]</scope>
</reference>
<name>A0A0G0BQR0_9BACT</name>
<dbReference type="Pfam" id="PF08241">
    <property type="entry name" value="Methyltransf_11"/>
    <property type="match status" value="1"/>
</dbReference>
<organism evidence="2 3">
    <name type="scientific">candidate division WS6 bacterium GW2011_GWE1_34_7</name>
    <dbReference type="NCBI Taxonomy" id="1619093"/>
    <lineage>
        <taxon>Bacteria</taxon>
        <taxon>Candidatus Dojkabacteria</taxon>
    </lineage>
</organism>
<dbReference type="CDD" id="cd02440">
    <property type="entry name" value="AdoMet_MTases"/>
    <property type="match status" value="1"/>
</dbReference>
<protein>
    <recommendedName>
        <fullName evidence="1">Methyltransferase type 11 domain-containing protein</fullName>
    </recommendedName>
</protein>
<dbReference type="GO" id="GO:0008757">
    <property type="term" value="F:S-adenosylmethionine-dependent methyltransferase activity"/>
    <property type="evidence" value="ECO:0007669"/>
    <property type="project" value="InterPro"/>
</dbReference>
<gene>
    <name evidence="2" type="ORF">UR61_C0007G0006</name>
</gene>
<accession>A0A0G0BQR0</accession>
<dbReference type="InterPro" id="IPR013216">
    <property type="entry name" value="Methyltransf_11"/>
</dbReference>
<evidence type="ECO:0000313" key="2">
    <source>
        <dbReference type="EMBL" id="KKP65986.1"/>
    </source>
</evidence>
<dbReference type="Proteomes" id="UP000033866">
    <property type="component" value="Unassembled WGS sequence"/>
</dbReference>
<feature type="domain" description="Methyltransferase type 11" evidence="1">
    <location>
        <begin position="45"/>
        <end position="139"/>
    </location>
</feature>
<sequence>MNKVANYDELDYDYSTYWKKRAYEHESEELVLEKLLKNTQGEWFLDVGGSFGRLLPSYYKKYKKCVIIDYSFKTLKKNHPILIKKYPNIELIAANAYYLPFKENTFDGSLMVRVLHHLDKPKEYISEIYRVVSPNGIYIQEFANKLHLKAVIRAILKLDFKIFSISPYQQPDRKNNEGARENANVPFLNYHTSWIKNELTKKGFTILKKYGCSFLRIGLLKRLFNTSTLLFVENIFQNTLSWSNISPSIFIKSVKRNGEKTKIGNNLEDILVCPKCKHSLNISNKKAICVSCNKEFNKKDNIWDFRI</sequence>
<dbReference type="Gene3D" id="3.40.50.150">
    <property type="entry name" value="Vaccinia Virus protein VP39"/>
    <property type="match status" value="1"/>
</dbReference>
<dbReference type="EMBL" id="LBPV01000007">
    <property type="protein sequence ID" value="KKP65986.1"/>
    <property type="molecule type" value="Genomic_DNA"/>
</dbReference>
<evidence type="ECO:0000259" key="1">
    <source>
        <dbReference type="Pfam" id="PF08241"/>
    </source>
</evidence>
<proteinExistence type="predicted"/>
<dbReference type="InterPro" id="IPR029063">
    <property type="entry name" value="SAM-dependent_MTases_sf"/>
</dbReference>
<evidence type="ECO:0000313" key="3">
    <source>
        <dbReference type="Proteomes" id="UP000033866"/>
    </source>
</evidence>